<reference evidence="2" key="1">
    <citation type="submission" date="2022-08" db="EMBL/GenBank/DDBJ databases">
        <authorList>
            <person name="Gutierrez-Valencia J."/>
        </authorList>
    </citation>
    <scope>NUCLEOTIDE SEQUENCE</scope>
</reference>
<gene>
    <name evidence="2" type="ORF">LITE_LOCUS50885</name>
</gene>
<evidence type="ECO:0000256" key="1">
    <source>
        <dbReference type="SAM" id="MobiDB-lite"/>
    </source>
</evidence>
<dbReference type="AlphaFoldDB" id="A0AAV0S020"/>
<dbReference type="EMBL" id="CAMGYJ010000011">
    <property type="protein sequence ID" value="CAI0626504.1"/>
    <property type="molecule type" value="Genomic_DNA"/>
</dbReference>
<keyword evidence="3" id="KW-1185">Reference proteome</keyword>
<accession>A0AAV0S020</accession>
<dbReference type="Proteomes" id="UP001154282">
    <property type="component" value="Unassembled WGS sequence"/>
</dbReference>
<proteinExistence type="predicted"/>
<feature type="region of interest" description="Disordered" evidence="1">
    <location>
        <begin position="333"/>
        <end position="360"/>
    </location>
</feature>
<name>A0AAV0S020_9ROSI</name>
<protein>
    <submittedName>
        <fullName evidence="2">Uncharacterized protein</fullName>
    </submittedName>
</protein>
<evidence type="ECO:0000313" key="2">
    <source>
        <dbReference type="EMBL" id="CAI0626504.1"/>
    </source>
</evidence>
<sequence>MAPNNPQLHPAATFNNHGFHKPSRYLRYLNHFYNRPLYPSFPIQPSAFRKYDLDVPDLIHKLGWDSLFENQQFSQCPEGVRMFYASLKCGPGSSPSFFTTVVYNHEIRVTASLLAETLDLPCFGSSAAPDDDFPSIGFDYGSAIESLSYDIGRYYPSKLSAGRLADKFKVLHFFITRILLPRSISSGELVHPADAWIMVNARDGVNLNFSTLMFAHMIKYGDENYSGPLPFGPQITRLLSRVGIDLRDKRLVCDVREDLHAQHILSRVDAQVGRRKPVICSGGESADDTADDPKQPVPALVEASSAVLNRQITAIKRKELAGLEFHAARIKMAKESELSNTQEEEAGGISDYESPPEYDF</sequence>
<comment type="caution">
    <text evidence="2">The sequence shown here is derived from an EMBL/GenBank/DDBJ whole genome shotgun (WGS) entry which is preliminary data.</text>
</comment>
<organism evidence="2 3">
    <name type="scientific">Linum tenue</name>
    <dbReference type="NCBI Taxonomy" id="586396"/>
    <lineage>
        <taxon>Eukaryota</taxon>
        <taxon>Viridiplantae</taxon>
        <taxon>Streptophyta</taxon>
        <taxon>Embryophyta</taxon>
        <taxon>Tracheophyta</taxon>
        <taxon>Spermatophyta</taxon>
        <taxon>Magnoliopsida</taxon>
        <taxon>eudicotyledons</taxon>
        <taxon>Gunneridae</taxon>
        <taxon>Pentapetalae</taxon>
        <taxon>rosids</taxon>
        <taxon>fabids</taxon>
        <taxon>Malpighiales</taxon>
        <taxon>Linaceae</taxon>
        <taxon>Linum</taxon>
    </lineage>
</organism>
<evidence type="ECO:0000313" key="3">
    <source>
        <dbReference type="Proteomes" id="UP001154282"/>
    </source>
</evidence>